<evidence type="ECO:0000313" key="2">
    <source>
        <dbReference type="Proteomes" id="UP000823561"/>
    </source>
</evidence>
<evidence type="ECO:0000313" key="1">
    <source>
        <dbReference type="EMBL" id="KAG5282258.1"/>
    </source>
</evidence>
<reference evidence="1" key="1">
    <citation type="submission" date="2020-10" db="EMBL/GenBank/DDBJ databases">
        <title>Chromosome-scale genome assembly of the Allis shad, Alosa alosa.</title>
        <authorList>
            <person name="Margot Z."/>
            <person name="Christophe K."/>
            <person name="Cabau C."/>
            <person name="Louis A."/>
            <person name="Berthelot C."/>
            <person name="Parey E."/>
            <person name="Roest Crollius H."/>
            <person name="Montfort J."/>
            <person name="Robinson-Rechavi M."/>
            <person name="Bucao C."/>
            <person name="Bouchez O."/>
            <person name="Gislard M."/>
            <person name="Lluch J."/>
            <person name="Milhes M."/>
            <person name="Lampietro C."/>
            <person name="Lopez Roques C."/>
            <person name="Donnadieu C."/>
            <person name="Braasch I."/>
            <person name="Desvignes T."/>
            <person name="Postlethwait J."/>
            <person name="Bobe J."/>
            <person name="Guiguen Y."/>
        </authorList>
    </citation>
    <scope>NUCLEOTIDE SEQUENCE</scope>
    <source>
        <strain evidence="1">M-15738</strain>
        <tissue evidence="1">Blood</tissue>
    </source>
</reference>
<accession>A0AAV6H4L1</accession>
<dbReference type="AlphaFoldDB" id="A0AAV6H4L1"/>
<sequence>MCEIERERGHLSALPTRTGSTGFLTLQAYGVERPDRLPLADQTIVARCPPIQLPILRLMITWPKNRAFDHPSSTFGDP</sequence>
<dbReference type="Proteomes" id="UP000823561">
    <property type="component" value="Chromosome 4"/>
</dbReference>
<keyword evidence="2" id="KW-1185">Reference proteome</keyword>
<organism evidence="1 2">
    <name type="scientific">Alosa alosa</name>
    <name type="common">allis shad</name>
    <dbReference type="NCBI Taxonomy" id="278164"/>
    <lineage>
        <taxon>Eukaryota</taxon>
        <taxon>Metazoa</taxon>
        <taxon>Chordata</taxon>
        <taxon>Craniata</taxon>
        <taxon>Vertebrata</taxon>
        <taxon>Euteleostomi</taxon>
        <taxon>Actinopterygii</taxon>
        <taxon>Neopterygii</taxon>
        <taxon>Teleostei</taxon>
        <taxon>Clupei</taxon>
        <taxon>Clupeiformes</taxon>
        <taxon>Clupeoidei</taxon>
        <taxon>Clupeidae</taxon>
        <taxon>Alosa</taxon>
    </lineage>
</organism>
<name>A0AAV6H4L1_9TELE</name>
<protein>
    <submittedName>
        <fullName evidence="1">Uncharacterized protein</fullName>
    </submittedName>
</protein>
<dbReference type="EMBL" id="JADWDJ010000004">
    <property type="protein sequence ID" value="KAG5282258.1"/>
    <property type="molecule type" value="Genomic_DNA"/>
</dbReference>
<proteinExistence type="predicted"/>
<gene>
    <name evidence="1" type="ORF">AALO_G00054020</name>
</gene>
<comment type="caution">
    <text evidence="1">The sequence shown here is derived from an EMBL/GenBank/DDBJ whole genome shotgun (WGS) entry which is preliminary data.</text>
</comment>